<evidence type="ECO:0008006" key="8">
    <source>
        <dbReference type="Google" id="ProtNLM"/>
    </source>
</evidence>
<dbReference type="STRING" id="1314783.A0A165U1N0"/>
<keyword evidence="4" id="KW-0472">Membrane</keyword>
<keyword evidence="4" id="KW-1133">Transmembrane helix</keyword>
<dbReference type="OrthoDB" id="10250130at2759"/>
<feature type="region of interest" description="Disordered" evidence="3">
    <location>
        <begin position="870"/>
        <end position="958"/>
    </location>
</feature>
<feature type="transmembrane region" description="Helical" evidence="4">
    <location>
        <begin position="805"/>
        <end position="824"/>
    </location>
</feature>
<accession>A0A165U1N0</accession>
<feature type="transmembrane region" description="Helical" evidence="4">
    <location>
        <begin position="830"/>
        <end position="850"/>
    </location>
</feature>
<evidence type="ECO:0000313" key="6">
    <source>
        <dbReference type="EMBL" id="KZT74265.1"/>
    </source>
</evidence>
<evidence type="ECO:0000256" key="1">
    <source>
        <dbReference type="ARBA" id="ARBA00022441"/>
    </source>
</evidence>
<evidence type="ECO:0000256" key="3">
    <source>
        <dbReference type="SAM" id="MobiDB-lite"/>
    </source>
</evidence>
<dbReference type="Pfam" id="PF24681">
    <property type="entry name" value="Kelch_KLHDC2_KLHL20_DRC7"/>
    <property type="match status" value="1"/>
</dbReference>
<protein>
    <recommendedName>
        <fullName evidence="8">Galactose oxidase</fullName>
    </recommendedName>
</protein>
<feature type="signal peptide" evidence="5">
    <location>
        <begin position="1"/>
        <end position="27"/>
    </location>
</feature>
<evidence type="ECO:0000256" key="4">
    <source>
        <dbReference type="SAM" id="Phobius"/>
    </source>
</evidence>
<evidence type="ECO:0000256" key="2">
    <source>
        <dbReference type="ARBA" id="ARBA00022737"/>
    </source>
</evidence>
<feature type="chain" id="PRO_5007867403" description="Galactose oxidase" evidence="5">
    <location>
        <begin position="28"/>
        <end position="979"/>
    </location>
</feature>
<feature type="transmembrane region" description="Helical" evidence="4">
    <location>
        <begin position="537"/>
        <end position="559"/>
    </location>
</feature>
<dbReference type="SUPFAM" id="SSF117281">
    <property type="entry name" value="Kelch motif"/>
    <property type="match status" value="1"/>
</dbReference>
<evidence type="ECO:0000256" key="5">
    <source>
        <dbReference type="SAM" id="SignalP"/>
    </source>
</evidence>
<dbReference type="PANTHER" id="PTHR46093">
    <property type="entry name" value="ACYL-COA-BINDING DOMAIN-CONTAINING PROTEIN 5"/>
    <property type="match status" value="1"/>
</dbReference>
<evidence type="ECO:0000313" key="7">
    <source>
        <dbReference type="Proteomes" id="UP000076727"/>
    </source>
</evidence>
<keyword evidence="1" id="KW-0880">Kelch repeat</keyword>
<organism evidence="6 7">
    <name type="scientific">Daedalea quercina L-15889</name>
    <dbReference type="NCBI Taxonomy" id="1314783"/>
    <lineage>
        <taxon>Eukaryota</taxon>
        <taxon>Fungi</taxon>
        <taxon>Dikarya</taxon>
        <taxon>Basidiomycota</taxon>
        <taxon>Agaricomycotina</taxon>
        <taxon>Agaricomycetes</taxon>
        <taxon>Polyporales</taxon>
        <taxon>Fomitopsis</taxon>
    </lineage>
</organism>
<sequence length="979" mass="103266">MLWWLQSRTFLSLGPLLLVISRPAVHAQNISTSGPVPPLQWINITGLTTGSPPPALSDASIGYYDALRTLLIFGGQSAQGVPTANTYLLDLDTLTWSTNSAPDGLDTKPPARSAAISAEDLAASYRSAHIIIGGLGANGEALSDVWEFDYVSQFWSSVTVSPGGPSARYGAVGGKDSRTPDLTTTGTAYYNNSFYLVGGISDSSVSPLSDVWQLNVTGALSSNNPTDVAASWEQLSVQSSNAPSKVGAAGAVISATGQEDVVAFGGCTSSAKITASGSCAASEAYIINTGEDSISSSNSCPVPRVGATVVPNMNSQSSDFNNQVFIVFGVYNSSLWSDDGGLEKGEVDVFHVDTATWNRVLPAGDPGTDGTNSPAYPSPRQGAVGLSWTSALVGSSRNSASDSIFFGGVDVNGNYLNELWLLRAYNAQLTQSNQTWANSSGQLAGGVDATGQGVTVQFMSQCASALSPQATQTSAQPSATGGGSPTPSVLSTPTAPYDTSVVHKALSPISLALMFPVVIGARLSMASVASAQPPGHVLIAVTSIVVAVAAYALGVAGLATSFTSIASTSASSSTSLIKRAANSSLALKTAHGRAGLALFIVFYFIIPLLFAFAACYQRRSRRPDETVTNGADGRSRVNSTEPGEKEGLYNGRAASPLRSADAHTGKPRPRTRSWAGLSHLGVAGRRSSESTHESAAAPPPSHRSFEVVNRPARTRRASGNSLAAFSDPRKPGYPRNLSDTSWFDGRRSMSAVGEVTYPLNELSHRAEPSTPGTTILDMTSTSGLMPPAWLTTPEMPRPIDSFLHVLFHASLLALCVLSLAQLWLRAPRAVFVVFLIGTVLFYLALLALAWSGRPRYSVLTVLLARARGHPTHAACTPGNATPSRPLSATGSEIPFPTEQRSPYQHYPPYRAASTIPPEEYPASLSHNGHAVNEVNDDDDEEDEDTRQRRIEEEMNRRDVSIVTVPRRKLFLTNPELDRG</sequence>
<feature type="region of interest" description="Disordered" evidence="3">
    <location>
        <begin position="469"/>
        <end position="492"/>
    </location>
</feature>
<feature type="compositionally biased region" description="Basic and acidic residues" evidence="3">
    <location>
        <begin position="945"/>
        <end position="958"/>
    </location>
</feature>
<dbReference type="Proteomes" id="UP000076727">
    <property type="component" value="Unassembled WGS sequence"/>
</dbReference>
<feature type="transmembrane region" description="Helical" evidence="4">
    <location>
        <begin position="594"/>
        <end position="616"/>
    </location>
</feature>
<keyword evidence="5" id="KW-0732">Signal</keyword>
<dbReference type="AlphaFoldDB" id="A0A165U1N0"/>
<keyword evidence="7" id="KW-1185">Reference proteome</keyword>
<feature type="compositionally biased region" description="Acidic residues" evidence="3">
    <location>
        <begin position="934"/>
        <end position="944"/>
    </location>
</feature>
<dbReference type="EMBL" id="KV429033">
    <property type="protein sequence ID" value="KZT74265.1"/>
    <property type="molecule type" value="Genomic_DNA"/>
</dbReference>
<dbReference type="PANTHER" id="PTHR46093:SF18">
    <property type="entry name" value="FIBRONECTIN TYPE-III DOMAIN-CONTAINING PROTEIN"/>
    <property type="match status" value="1"/>
</dbReference>
<feature type="transmembrane region" description="Helical" evidence="4">
    <location>
        <begin position="505"/>
        <end position="525"/>
    </location>
</feature>
<feature type="compositionally biased region" description="Polar residues" evidence="3">
    <location>
        <begin position="878"/>
        <end position="890"/>
    </location>
</feature>
<keyword evidence="2" id="KW-0677">Repeat</keyword>
<feature type="region of interest" description="Disordered" evidence="3">
    <location>
        <begin position="622"/>
        <end position="730"/>
    </location>
</feature>
<dbReference type="Gene3D" id="2.120.10.80">
    <property type="entry name" value="Kelch-type beta propeller"/>
    <property type="match status" value="2"/>
</dbReference>
<keyword evidence="4" id="KW-0812">Transmembrane</keyword>
<proteinExistence type="predicted"/>
<name>A0A165U1N0_9APHY</name>
<gene>
    <name evidence="6" type="ORF">DAEQUDRAFT_660198</name>
</gene>
<reference evidence="6 7" key="1">
    <citation type="journal article" date="2016" name="Mol. Biol. Evol.">
        <title>Comparative Genomics of Early-Diverging Mushroom-Forming Fungi Provides Insights into the Origins of Lignocellulose Decay Capabilities.</title>
        <authorList>
            <person name="Nagy L.G."/>
            <person name="Riley R."/>
            <person name="Tritt A."/>
            <person name="Adam C."/>
            <person name="Daum C."/>
            <person name="Floudas D."/>
            <person name="Sun H."/>
            <person name="Yadav J.S."/>
            <person name="Pangilinan J."/>
            <person name="Larsson K.H."/>
            <person name="Matsuura K."/>
            <person name="Barry K."/>
            <person name="Labutti K."/>
            <person name="Kuo R."/>
            <person name="Ohm R.A."/>
            <person name="Bhattacharya S.S."/>
            <person name="Shirouzu T."/>
            <person name="Yoshinaga Y."/>
            <person name="Martin F.M."/>
            <person name="Grigoriev I.V."/>
            <person name="Hibbett D.S."/>
        </authorList>
    </citation>
    <scope>NUCLEOTIDE SEQUENCE [LARGE SCALE GENOMIC DNA]</scope>
    <source>
        <strain evidence="6 7">L-15889</strain>
    </source>
</reference>
<dbReference type="InterPro" id="IPR015915">
    <property type="entry name" value="Kelch-typ_b-propeller"/>
</dbReference>